<keyword evidence="3" id="KW-0862">Zinc</keyword>
<feature type="domain" description="RING-type" evidence="5">
    <location>
        <begin position="135"/>
        <end position="179"/>
    </location>
</feature>
<evidence type="ECO:0000256" key="2">
    <source>
        <dbReference type="ARBA" id="ARBA00022771"/>
    </source>
</evidence>
<gene>
    <name evidence="6" type="ORF">Cni_G03096</name>
</gene>
<keyword evidence="7" id="KW-1185">Reference proteome</keyword>
<dbReference type="SUPFAM" id="SSF57850">
    <property type="entry name" value="RING/U-box"/>
    <property type="match status" value="1"/>
</dbReference>
<dbReference type="AlphaFoldDB" id="A0AAQ3JSY8"/>
<keyword evidence="2 4" id="KW-0863">Zinc-finger</keyword>
<evidence type="ECO:0000256" key="1">
    <source>
        <dbReference type="ARBA" id="ARBA00022723"/>
    </source>
</evidence>
<reference evidence="6 7" key="1">
    <citation type="submission" date="2023-10" db="EMBL/GenBank/DDBJ databases">
        <title>Chromosome-scale genome assembly provides insights into flower coloration mechanisms of Canna indica.</title>
        <authorList>
            <person name="Li C."/>
        </authorList>
    </citation>
    <scope>NUCLEOTIDE SEQUENCE [LARGE SCALE GENOMIC DNA]</scope>
    <source>
        <tissue evidence="6">Flower</tissue>
    </source>
</reference>
<dbReference type="PANTHER" id="PTHR45969">
    <property type="entry name" value="RING ZINC FINGER PROTEIN-RELATED"/>
    <property type="match status" value="1"/>
</dbReference>
<dbReference type="InterPro" id="IPR001841">
    <property type="entry name" value="Znf_RING"/>
</dbReference>
<name>A0AAQ3JSY8_9LILI</name>
<dbReference type="PANTHER" id="PTHR45969:SF11">
    <property type="entry name" value="RING_U-BOX SUPERFAMILY PROTEIN"/>
    <property type="match status" value="1"/>
</dbReference>
<evidence type="ECO:0000313" key="6">
    <source>
        <dbReference type="EMBL" id="WOK94394.1"/>
    </source>
</evidence>
<evidence type="ECO:0000256" key="3">
    <source>
        <dbReference type="ARBA" id="ARBA00022833"/>
    </source>
</evidence>
<accession>A0AAQ3JSY8</accession>
<dbReference type="Proteomes" id="UP001327560">
    <property type="component" value="Chromosome 1"/>
</dbReference>
<dbReference type="Pfam" id="PF13639">
    <property type="entry name" value="zf-RING_2"/>
    <property type="match status" value="1"/>
</dbReference>
<dbReference type="GO" id="GO:0061630">
    <property type="term" value="F:ubiquitin protein ligase activity"/>
    <property type="evidence" value="ECO:0007669"/>
    <property type="project" value="TreeGrafter"/>
</dbReference>
<evidence type="ECO:0000313" key="7">
    <source>
        <dbReference type="Proteomes" id="UP001327560"/>
    </source>
</evidence>
<dbReference type="GO" id="GO:0008270">
    <property type="term" value="F:zinc ion binding"/>
    <property type="evidence" value="ECO:0007669"/>
    <property type="project" value="UniProtKB-KW"/>
</dbReference>
<dbReference type="Gene3D" id="3.30.40.10">
    <property type="entry name" value="Zinc/RING finger domain, C3HC4 (zinc finger)"/>
    <property type="match status" value="1"/>
</dbReference>
<dbReference type="InterPro" id="IPR013083">
    <property type="entry name" value="Znf_RING/FYVE/PHD"/>
</dbReference>
<protein>
    <submittedName>
        <fullName evidence="6">E3 ubiquitin-protein ligase</fullName>
    </submittedName>
</protein>
<dbReference type="PROSITE" id="PS50089">
    <property type="entry name" value="ZF_RING_2"/>
    <property type="match status" value="1"/>
</dbReference>
<dbReference type="EMBL" id="CP136890">
    <property type="protein sequence ID" value="WOK94394.1"/>
    <property type="molecule type" value="Genomic_DNA"/>
</dbReference>
<organism evidence="6 7">
    <name type="scientific">Canna indica</name>
    <name type="common">Indian-shot</name>
    <dbReference type="NCBI Taxonomy" id="4628"/>
    <lineage>
        <taxon>Eukaryota</taxon>
        <taxon>Viridiplantae</taxon>
        <taxon>Streptophyta</taxon>
        <taxon>Embryophyta</taxon>
        <taxon>Tracheophyta</taxon>
        <taxon>Spermatophyta</taxon>
        <taxon>Magnoliopsida</taxon>
        <taxon>Liliopsida</taxon>
        <taxon>Zingiberales</taxon>
        <taxon>Cannaceae</taxon>
        <taxon>Canna</taxon>
    </lineage>
</organism>
<dbReference type="GO" id="GO:0016567">
    <property type="term" value="P:protein ubiquitination"/>
    <property type="evidence" value="ECO:0007669"/>
    <property type="project" value="TreeGrafter"/>
</dbReference>
<keyword evidence="1" id="KW-0479">Metal-binding</keyword>
<dbReference type="SMART" id="SM00184">
    <property type="entry name" value="RING"/>
    <property type="match status" value="1"/>
</dbReference>
<sequence>MEKLFMDFFIHELSRDDDNDNTLQTKAIGGGTRRNIARKTSQVGGEMQHSMSISMEYFYSGVLVTRLFSKVAMLLSLVVRWLLLPCCCSWWPTSSPSPSADDVAASHSAAAQAVRDGLRVATYGEIAGAAAAATCAVCLNEVRRRDSVWELANCAHVFHKGCLDRWLDHDERLTCPLCRVQLLSGPSFAAAAEHSWAVERLAYLFGDDLLSSPAQ</sequence>
<proteinExistence type="predicted"/>
<evidence type="ECO:0000259" key="5">
    <source>
        <dbReference type="PROSITE" id="PS50089"/>
    </source>
</evidence>
<evidence type="ECO:0000256" key="4">
    <source>
        <dbReference type="PROSITE-ProRule" id="PRU00175"/>
    </source>
</evidence>